<organism evidence="2 3">
    <name type="scientific">Enterococcus aquimarinus</name>
    <dbReference type="NCBI Taxonomy" id="328396"/>
    <lineage>
        <taxon>Bacteria</taxon>
        <taxon>Bacillati</taxon>
        <taxon>Bacillota</taxon>
        <taxon>Bacilli</taxon>
        <taxon>Lactobacillales</taxon>
        <taxon>Enterococcaceae</taxon>
        <taxon>Enterococcus</taxon>
    </lineage>
</organism>
<proteinExistence type="predicted"/>
<accession>A0A1L8QN57</accession>
<evidence type="ECO:0000256" key="1">
    <source>
        <dbReference type="SAM" id="SignalP"/>
    </source>
</evidence>
<dbReference type="Proteomes" id="UP000182149">
    <property type="component" value="Unassembled WGS sequence"/>
</dbReference>
<dbReference type="PANTHER" id="PTHR43649:SF12">
    <property type="entry name" value="DIACETYLCHITOBIOSE BINDING PROTEIN DASA"/>
    <property type="match status" value="1"/>
</dbReference>
<dbReference type="Pfam" id="PF13416">
    <property type="entry name" value="SBP_bac_8"/>
    <property type="match status" value="1"/>
</dbReference>
<evidence type="ECO:0008006" key="4">
    <source>
        <dbReference type="Google" id="ProtNLM"/>
    </source>
</evidence>
<dbReference type="EMBL" id="JXKD01000025">
    <property type="protein sequence ID" value="OJG08919.1"/>
    <property type="molecule type" value="Genomic_DNA"/>
</dbReference>
<comment type="caution">
    <text evidence="2">The sequence shown here is derived from an EMBL/GenBank/DDBJ whole genome shotgun (WGS) entry which is preliminary data.</text>
</comment>
<dbReference type="PANTHER" id="PTHR43649">
    <property type="entry name" value="ARABINOSE-BINDING PROTEIN-RELATED"/>
    <property type="match status" value="1"/>
</dbReference>
<dbReference type="AlphaFoldDB" id="A0A1L8QN57"/>
<feature type="signal peptide" evidence="1">
    <location>
        <begin position="1"/>
        <end position="24"/>
    </location>
</feature>
<dbReference type="STRING" id="328396.RU93_GL001317"/>
<name>A0A1L8QN57_9ENTE</name>
<dbReference type="PROSITE" id="PS51257">
    <property type="entry name" value="PROKAR_LIPOPROTEIN"/>
    <property type="match status" value="1"/>
</dbReference>
<dbReference type="InterPro" id="IPR006059">
    <property type="entry name" value="SBP"/>
</dbReference>
<gene>
    <name evidence="2" type="ORF">RU93_GL001317</name>
</gene>
<dbReference type="SUPFAM" id="SSF53850">
    <property type="entry name" value="Periplasmic binding protein-like II"/>
    <property type="match status" value="1"/>
</dbReference>
<reference evidence="2 3" key="1">
    <citation type="submission" date="2014-12" db="EMBL/GenBank/DDBJ databases">
        <title>Draft genome sequences of 29 type strains of Enterococci.</title>
        <authorList>
            <person name="Zhong Z."/>
            <person name="Sun Z."/>
            <person name="Liu W."/>
            <person name="Zhang W."/>
            <person name="Zhang H."/>
        </authorList>
    </citation>
    <scope>NUCLEOTIDE SEQUENCE [LARGE SCALE GENOMIC DNA]</scope>
    <source>
        <strain evidence="2 3">DSM 17690</strain>
    </source>
</reference>
<protein>
    <recommendedName>
        <fullName evidence="4">Sugar ABC transporter substrate-binding protein</fullName>
    </recommendedName>
</protein>
<evidence type="ECO:0000313" key="3">
    <source>
        <dbReference type="Proteomes" id="UP000182149"/>
    </source>
</evidence>
<dbReference type="RefSeq" id="WP_084131438.1">
    <property type="nucleotide sequence ID" value="NZ_JBHSHF010000017.1"/>
</dbReference>
<keyword evidence="1" id="KW-0732">Signal</keyword>
<feature type="chain" id="PRO_5039186791" description="Sugar ABC transporter substrate-binding protein" evidence="1">
    <location>
        <begin position="25"/>
        <end position="443"/>
    </location>
</feature>
<sequence>MLNKRMKKIGSGILLAGLTLTTLAACGNASETNNSAADASGTDEGASGEVVEIDIFQFKVEFKDQFEALAKQYEAENENVKINIETVGGGSDYGAALKSKFSSGNEPDIYNIGGPEDVTMWVDNLTDLSDTEAANQALEGTLTGATKDGKVLGLPYNIEGYGVVYNKAIFEEAGIDATTIKTLTDLEEAAKTLDSKKEELGLDAPFALAAKELWITGLHSGNAFLNAEFDNDVMKAFDSKTVEFKYGEQFQKYIDISNKYSVQPANSLDYSQQIEQLFSNGKVAMTQQGNWVYPTIASVNPELAENIGLLPIPIDGVTEGTIPVGVPMYWGVNPNGSEAEVQASKDFLDYLYTTEEGKRIVLEDFKFVPAYKGYDTEKISDPLSKDVYTYYTEGNTTGWVFMGYPAGWGEQTLGAEIQKYVAGEATWAEVEDVAKTKWAEERE</sequence>
<dbReference type="Gene3D" id="3.40.190.10">
    <property type="entry name" value="Periplasmic binding protein-like II"/>
    <property type="match status" value="2"/>
</dbReference>
<evidence type="ECO:0000313" key="2">
    <source>
        <dbReference type="EMBL" id="OJG08919.1"/>
    </source>
</evidence>
<keyword evidence="3" id="KW-1185">Reference proteome</keyword>
<dbReference type="InterPro" id="IPR050490">
    <property type="entry name" value="Bact_solute-bd_prot1"/>
</dbReference>